<keyword evidence="1" id="KW-0732">Signal</keyword>
<dbReference type="AlphaFoldDB" id="A0ABD3DE86"/>
<dbReference type="EMBL" id="JAVIJP010000017">
    <property type="protein sequence ID" value="KAL3640655.1"/>
    <property type="molecule type" value="Genomic_DNA"/>
</dbReference>
<evidence type="ECO:0000313" key="3">
    <source>
        <dbReference type="Proteomes" id="UP001632038"/>
    </source>
</evidence>
<feature type="chain" id="PRO_5044839853" description="Pectinesterase inhibitor domain-containing protein" evidence="1">
    <location>
        <begin position="25"/>
        <end position="173"/>
    </location>
</feature>
<evidence type="ECO:0000313" key="2">
    <source>
        <dbReference type="EMBL" id="KAL3640655.1"/>
    </source>
</evidence>
<evidence type="ECO:0000256" key="1">
    <source>
        <dbReference type="SAM" id="SignalP"/>
    </source>
</evidence>
<reference evidence="3" key="1">
    <citation type="journal article" date="2024" name="IScience">
        <title>Strigolactones Initiate the Formation of Haustorium-like Structures in Castilleja.</title>
        <authorList>
            <person name="Buerger M."/>
            <person name="Peterson D."/>
            <person name="Chory J."/>
        </authorList>
    </citation>
    <scope>NUCLEOTIDE SEQUENCE [LARGE SCALE GENOMIC DNA]</scope>
</reference>
<sequence length="173" mass="18488">MALSLYTCSSLLLVLINCLTATNGRVTPVDEVCAQTSDSRLCILALGGPAARTDTLAGAAEIGFQTAGIGSIRIQNIFKSYASLKKASPDVIQHSLQCVKLYDHVFNGLVAPAHESARLGRWADVKPTASLITLDVDNCEKLFGNFSPAHEYTKDVRVAVEAIVIIAKILSDK</sequence>
<accession>A0ABD3DE86</accession>
<keyword evidence="3" id="KW-1185">Reference proteome</keyword>
<gene>
    <name evidence="2" type="ORF">CASFOL_015623</name>
</gene>
<dbReference type="Gene3D" id="1.20.140.40">
    <property type="entry name" value="Invertase/pectin methylesterase inhibitor family protein"/>
    <property type="match status" value="1"/>
</dbReference>
<organism evidence="2 3">
    <name type="scientific">Castilleja foliolosa</name>
    <dbReference type="NCBI Taxonomy" id="1961234"/>
    <lineage>
        <taxon>Eukaryota</taxon>
        <taxon>Viridiplantae</taxon>
        <taxon>Streptophyta</taxon>
        <taxon>Embryophyta</taxon>
        <taxon>Tracheophyta</taxon>
        <taxon>Spermatophyta</taxon>
        <taxon>Magnoliopsida</taxon>
        <taxon>eudicotyledons</taxon>
        <taxon>Gunneridae</taxon>
        <taxon>Pentapetalae</taxon>
        <taxon>asterids</taxon>
        <taxon>lamiids</taxon>
        <taxon>Lamiales</taxon>
        <taxon>Orobanchaceae</taxon>
        <taxon>Pedicularideae</taxon>
        <taxon>Castillejinae</taxon>
        <taxon>Castilleja</taxon>
    </lineage>
</organism>
<dbReference type="SUPFAM" id="SSF101148">
    <property type="entry name" value="Plant invertase/pectin methylesterase inhibitor"/>
    <property type="match status" value="1"/>
</dbReference>
<dbReference type="InterPro" id="IPR035513">
    <property type="entry name" value="Invertase/methylesterase_inhib"/>
</dbReference>
<dbReference type="Proteomes" id="UP001632038">
    <property type="component" value="Unassembled WGS sequence"/>
</dbReference>
<comment type="caution">
    <text evidence="2">The sequence shown here is derived from an EMBL/GenBank/DDBJ whole genome shotgun (WGS) entry which is preliminary data.</text>
</comment>
<proteinExistence type="predicted"/>
<name>A0ABD3DE86_9LAMI</name>
<feature type="signal peptide" evidence="1">
    <location>
        <begin position="1"/>
        <end position="24"/>
    </location>
</feature>
<evidence type="ECO:0008006" key="4">
    <source>
        <dbReference type="Google" id="ProtNLM"/>
    </source>
</evidence>
<protein>
    <recommendedName>
        <fullName evidence="4">Pectinesterase inhibitor domain-containing protein</fullName>
    </recommendedName>
</protein>